<dbReference type="Proteomes" id="UP000279594">
    <property type="component" value="Chromosome"/>
</dbReference>
<evidence type="ECO:0000313" key="2">
    <source>
        <dbReference type="EMBL" id="AYM75000.1"/>
    </source>
</evidence>
<dbReference type="RefSeq" id="WP_070291185.1">
    <property type="nucleotide sequence ID" value="NZ_CP033019.1"/>
</dbReference>
<accession>A0A3G2E5J1</accession>
<evidence type="ECO:0000313" key="3">
    <source>
        <dbReference type="Proteomes" id="UP000279594"/>
    </source>
</evidence>
<keyword evidence="3" id="KW-1185">Reference proteome</keyword>
<protein>
    <submittedName>
        <fullName evidence="2">Uncharacterized protein</fullName>
    </submittedName>
</protein>
<keyword evidence="1" id="KW-0812">Transmembrane</keyword>
<feature type="transmembrane region" description="Helical" evidence="1">
    <location>
        <begin position="6"/>
        <end position="29"/>
    </location>
</feature>
<dbReference type="EMBL" id="CP033019">
    <property type="protein sequence ID" value="AYM75000.1"/>
    <property type="molecule type" value="Genomic_DNA"/>
</dbReference>
<proteinExistence type="predicted"/>
<feature type="transmembrane region" description="Helical" evidence="1">
    <location>
        <begin position="87"/>
        <end position="108"/>
    </location>
</feature>
<organism evidence="2 3">
    <name type="scientific">Janthinobacterium agaricidamnosum</name>
    <dbReference type="NCBI Taxonomy" id="55508"/>
    <lineage>
        <taxon>Bacteria</taxon>
        <taxon>Pseudomonadati</taxon>
        <taxon>Pseudomonadota</taxon>
        <taxon>Betaproteobacteria</taxon>
        <taxon>Burkholderiales</taxon>
        <taxon>Oxalobacteraceae</taxon>
        <taxon>Janthinobacterium</taxon>
    </lineage>
</organism>
<evidence type="ECO:0000256" key="1">
    <source>
        <dbReference type="SAM" id="Phobius"/>
    </source>
</evidence>
<dbReference type="AlphaFoldDB" id="A0A3G2E5J1"/>
<gene>
    <name evidence="2" type="ORF">D9M09_03710</name>
</gene>
<keyword evidence="1" id="KW-1133">Transmembrane helix</keyword>
<keyword evidence="1" id="KW-0472">Membrane</keyword>
<name>A0A3G2E5J1_9BURK</name>
<reference evidence="2 3" key="1">
    <citation type="submission" date="2018-10" db="EMBL/GenBank/DDBJ databases">
        <title>Effects of UV and annual dynamics of microbial communities in freshwater RAS systems.</title>
        <authorList>
            <person name="Bekkelund A.K."/>
            <person name="Hansen B.R."/>
            <person name="Stokken H."/>
            <person name="Eriksen B.F."/>
            <person name="Kashulin N.A."/>
        </authorList>
    </citation>
    <scope>NUCLEOTIDE SEQUENCE [LARGE SCALE GENOMIC DNA]</scope>
    <source>
        <strain evidence="2 3">BHSEK</strain>
    </source>
</reference>
<sequence>MDVWKAITYVSSPLTLVAFLAAVVAWVYVTQLKRTEVLINSAKESDRRILLEGVLEVLRVNVDKLPLARRFEIATQLLHGRALKLKLAFAAFMVVAFGMLALSAFAIYQLPAEQSIKDLLEGQQKLEAVAALKRHQIYPISDTDLPRALSELVKLDKNELKLGILERTQKMQEKIDAAPSVAELRRRAERTEAPFERLGLKLWAGVPKIGPDQPRRFYVNVPIGADYAWKRLRIINPATNEEIRVIARPVIDDQIRDVDIHLNYQQAAQLFGTQISERKKELWAQVLGPGQLYDPSCEPARKPAEKRRLAQCDPEESPDYFVMLKSRP</sequence>